<organism evidence="8 10">
    <name type="scientific">Leyella lascolaii</name>
    <dbReference type="NCBI Taxonomy" id="1776379"/>
    <lineage>
        <taxon>Bacteria</taxon>
        <taxon>Pseudomonadati</taxon>
        <taxon>Bacteroidota</taxon>
        <taxon>Bacteroidia</taxon>
        <taxon>Bacteroidales</taxon>
        <taxon>Prevotellaceae</taxon>
        <taxon>Leyella</taxon>
    </lineage>
</organism>
<evidence type="ECO:0000313" key="8">
    <source>
        <dbReference type="EMBL" id="MDN0024321.1"/>
    </source>
</evidence>
<protein>
    <submittedName>
        <fullName evidence="8">Outer membrane beta-barrel family protein</fullName>
    </submittedName>
</protein>
<feature type="chain" id="PRO_5043465318" evidence="5">
    <location>
        <begin position="21"/>
        <end position="838"/>
    </location>
</feature>
<dbReference type="InterPro" id="IPR041700">
    <property type="entry name" value="OMP_b-brl_3"/>
</dbReference>
<feature type="signal peptide" evidence="5">
    <location>
        <begin position="1"/>
        <end position="20"/>
    </location>
</feature>
<feature type="region of interest" description="Disordered" evidence="4">
    <location>
        <begin position="274"/>
        <end position="293"/>
    </location>
</feature>
<dbReference type="EMBL" id="JAUEIF010000001">
    <property type="protein sequence ID" value="MDN0024321.1"/>
    <property type="molecule type" value="Genomic_DNA"/>
</dbReference>
<dbReference type="PANTHER" id="PTHR40980:SF4">
    <property type="entry name" value="TONB-DEPENDENT RECEPTOR-LIKE BETA-BARREL DOMAIN-CONTAINING PROTEIN"/>
    <property type="match status" value="1"/>
</dbReference>
<evidence type="ECO:0000256" key="5">
    <source>
        <dbReference type="SAM" id="SignalP"/>
    </source>
</evidence>
<feature type="compositionally biased region" description="Polar residues" evidence="4">
    <location>
        <begin position="274"/>
        <end position="289"/>
    </location>
</feature>
<evidence type="ECO:0000256" key="3">
    <source>
        <dbReference type="ARBA" id="ARBA00023237"/>
    </source>
</evidence>
<dbReference type="InterPro" id="IPR036942">
    <property type="entry name" value="Beta-barrel_TonB_sf"/>
</dbReference>
<dbReference type="InterPro" id="IPR037066">
    <property type="entry name" value="Plug_dom_sf"/>
</dbReference>
<keyword evidence="2" id="KW-0472">Membrane</keyword>
<evidence type="ECO:0000256" key="2">
    <source>
        <dbReference type="ARBA" id="ARBA00023136"/>
    </source>
</evidence>
<comment type="caution">
    <text evidence="8">The sequence shown here is derived from an EMBL/GenBank/DDBJ whole genome shotgun (WGS) entry which is preliminary data.</text>
</comment>
<comment type="subcellular location">
    <subcellularLocation>
        <location evidence="1">Cell outer membrane</location>
    </subcellularLocation>
</comment>
<evidence type="ECO:0000256" key="1">
    <source>
        <dbReference type="ARBA" id="ARBA00004442"/>
    </source>
</evidence>
<dbReference type="Proteomes" id="UP001168478">
    <property type="component" value="Unassembled WGS sequence"/>
</dbReference>
<gene>
    <name evidence="7" type="ORF">QVN81_02120</name>
    <name evidence="8" type="ORF">QVN84_02115</name>
</gene>
<evidence type="ECO:0000313" key="10">
    <source>
        <dbReference type="Proteomes" id="UP001168478"/>
    </source>
</evidence>
<dbReference type="EMBL" id="JAUEIE010000001">
    <property type="protein sequence ID" value="MDN0021824.1"/>
    <property type="molecule type" value="Genomic_DNA"/>
</dbReference>
<dbReference type="Pfam" id="PF14905">
    <property type="entry name" value="OMP_b-brl_3"/>
    <property type="match status" value="1"/>
</dbReference>
<dbReference type="Gene3D" id="2.40.170.20">
    <property type="entry name" value="TonB-dependent receptor, beta-barrel domain"/>
    <property type="match status" value="1"/>
</dbReference>
<evidence type="ECO:0000313" key="9">
    <source>
        <dbReference type="Proteomes" id="UP001167831"/>
    </source>
</evidence>
<dbReference type="Proteomes" id="UP001167831">
    <property type="component" value="Unassembled WGS sequence"/>
</dbReference>
<dbReference type="RefSeq" id="WP_289824573.1">
    <property type="nucleotide sequence ID" value="NZ_JAUEIE010000001.1"/>
</dbReference>
<dbReference type="Gene3D" id="2.170.130.10">
    <property type="entry name" value="TonB-dependent receptor, plug domain"/>
    <property type="match status" value="1"/>
</dbReference>
<name>A0AAW7JJQ7_9BACT</name>
<sequence length="838" mass="93886">MKTRLGILMMVFIISSTITAQTNAVSFRLKGELLDSLTKEGEAYATVTVAKKEAPAEPVAKHVTDKNGRFMISVKGEGDFTATLSSLGRQPVVREFKAPTDGKTVDLGTMYVHDAANELKGVEVVVQKPLVKSDIDKIEYNISDDPDSKSNTMLEMLRKVPLVTVDGDETIKVNGSSSFKVYVNGRPNNMMSNNPKEVLKSLPANSVKRVEVITNPGPKYDAEGVGGILNIITEGSGLTGYTATMSANVDNRGQGAGLFGTVKSGKLTVSVNYNYNGSNRTPRSKSWGSRKSIGEIDENSSDVESYSSSKNKYDFQYGSMEASYEIDTLRLVSMSFGMYGGGNRTRYTSVTDATSPLSGEGIYGYTSHNRSKNRWTSINGGIDYQRLFHVKDRMLTFSYRINSNPSSSDGNFYYTDMTADGTWLDFLHRMNEQRNKNEQNTVENTFQVDFTTPIDTIHTVEAGLKYILRNNKSDDDRYQRMAGSDDEYVFSDEYSTHFRHRNDILAAYMGYGIRLKRFSGRMGLRYEHTIQDVKYLLGRGDDFRKDFDDVVPSVSVGYKITDMSNLRLGYNMRIYRPGIWSLNPYIDDSNPTSISQGNPNLDSEKSHSFSLSYNNFTQKLSLSFTTRYSFTNNSIQSLTQYINDTEIPGLHNPTGKDVMYSTYKNIGKTRSLDFSAYINWNITPNTRIYSNLNGGYNYLSDGNGLSNHGWNMFYYAGAQQTFPHDWRIGINVSGQTPYISLQGKGSSYFFYGMNVYKSFLDKRLTVSLFANDFFNPWKRPTSSLESINFVSTSRSEYSSIRYGVSVSFRIGKLTASVKKAARTINNDDVKGGGNNNPQ</sequence>
<dbReference type="PANTHER" id="PTHR40980">
    <property type="entry name" value="PLUG DOMAIN-CONTAINING PROTEIN"/>
    <property type="match status" value="1"/>
</dbReference>
<evidence type="ECO:0000256" key="4">
    <source>
        <dbReference type="SAM" id="MobiDB-lite"/>
    </source>
</evidence>
<feature type="domain" description="Outer membrane protein beta-barrel" evidence="6">
    <location>
        <begin position="388"/>
        <end position="807"/>
    </location>
</feature>
<keyword evidence="3" id="KW-0998">Cell outer membrane</keyword>
<reference evidence="8" key="2">
    <citation type="submission" date="2023-08" db="EMBL/GenBank/DDBJ databases">
        <title>Identification and characterization of horizontal gene transfer across gut microbiota members of farm animals based on homology search.</title>
        <authorList>
            <person name="Schwarzerova J."/>
            <person name="Nykrynova M."/>
            <person name="Jureckova K."/>
            <person name="Cejkova D."/>
            <person name="Rychlik I."/>
        </authorList>
    </citation>
    <scope>NUCLEOTIDE SEQUENCE</scope>
    <source>
        <strain evidence="8">ET15</strain>
        <strain evidence="7">ET37</strain>
    </source>
</reference>
<reference evidence="8" key="1">
    <citation type="submission" date="2023-06" db="EMBL/GenBank/DDBJ databases">
        <authorList>
            <person name="Zeman M."/>
            <person name="Kubasova T."/>
            <person name="Jahodarova E."/>
            <person name="Nykrynova M."/>
            <person name="Rychlik I."/>
        </authorList>
    </citation>
    <scope>NUCLEOTIDE SEQUENCE</scope>
    <source>
        <strain evidence="8">ET15</strain>
        <strain evidence="7">ET37</strain>
    </source>
</reference>
<dbReference type="GO" id="GO:0009279">
    <property type="term" value="C:cell outer membrane"/>
    <property type="evidence" value="ECO:0007669"/>
    <property type="project" value="UniProtKB-SubCell"/>
</dbReference>
<dbReference type="SUPFAM" id="SSF56935">
    <property type="entry name" value="Porins"/>
    <property type="match status" value="1"/>
</dbReference>
<proteinExistence type="predicted"/>
<accession>A0AAW7JJQ7</accession>
<keyword evidence="5" id="KW-0732">Signal</keyword>
<dbReference type="AlphaFoldDB" id="A0AAW7JJQ7"/>
<keyword evidence="9" id="KW-1185">Reference proteome</keyword>
<evidence type="ECO:0000259" key="6">
    <source>
        <dbReference type="Pfam" id="PF14905"/>
    </source>
</evidence>
<evidence type="ECO:0000313" key="7">
    <source>
        <dbReference type="EMBL" id="MDN0021824.1"/>
    </source>
</evidence>